<comment type="caution">
    <text evidence="9">The sequence shown here is derived from an EMBL/GenBank/DDBJ whole genome shotgun (WGS) entry which is preliminary data.</text>
</comment>
<dbReference type="RefSeq" id="WP_237869817.1">
    <property type="nucleotide sequence ID" value="NZ_JAKLTR010000003.1"/>
</dbReference>
<dbReference type="InterPro" id="IPR038063">
    <property type="entry name" value="Transpep_catalytic_dom"/>
</dbReference>
<accession>A0ABS9KNL0</accession>
<dbReference type="SUPFAM" id="SSF141523">
    <property type="entry name" value="L,D-transpeptidase catalytic domain-like"/>
    <property type="match status" value="1"/>
</dbReference>
<proteinExistence type="inferred from homology"/>
<evidence type="ECO:0000256" key="1">
    <source>
        <dbReference type="ARBA" id="ARBA00004752"/>
    </source>
</evidence>
<evidence type="ECO:0000259" key="8">
    <source>
        <dbReference type="PROSITE" id="PS52029"/>
    </source>
</evidence>
<dbReference type="Gene3D" id="2.40.440.10">
    <property type="entry name" value="L,D-transpeptidase catalytic domain-like"/>
    <property type="match status" value="1"/>
</dbReference>
<dbReference type="PANTHER" id="PTHR36699">
    <property type="entry name" value="LD-TRANSPEPTIDASE"/>
    <property type="match status" value="1"/>
</dbReference>
<evidence type="ECO:0000313" key="9">
    <source>
        <dbReference type="EMBL" id="MCG2613903.1"/>
    </source>
</evidence>
<sequence length="188" mass="20966">MKSVVVLTSVILASGLLTVNTNKPVNSAPVSTSFKRTSAAPEGAVSITIDKSDYELSVYDEKGWYATYPVVFGNNSLEDKKMEGDNNTPEGSFKIISKRVHEKWYRFMAIDYPTKESWDKFKARKQRGEIPANASIGGAIGIHGTYPHEDFVIDKFKNWTMGCISMKKDHVLEIYGFTGVGTKVTIRK</sequence>
<dbReference type="Proteomes" id="UP001165367">
    <property type="component" value="Unassembled WGS sequence"/>
</dbReference>
<name>A0ABS9KNL0_9BACT</name>
<evidence type="ECO:0000256" key="2">
    <source>
        <dbReference type="ARBA" id="ARBA00005992"/>
    </source>
</evidence>
<comment type="similarity">
    <text evidence="2">Belongs to the YkuD family.</text>
</comment>
<reference evidence="9" key="1">
    <citation type="submission" date="2022-01" db="EMBL/GenBank/DDBJ databases">
        <authorList>
            <person name="Jo J.-H."/>
            <person name="Im W.-T."/>
        </authorList>
    </citation>
    <scope>NUCLEOTIDE SEQUENCE</scope>
    <source>
        <strain evidence="9">NA20</strain>
    </source>
</reference>
<comment type="pathway">
    <text evidence="1 7">Cell wall biogenesis; peptidoglycan biosynthesis.</text>
</comment>
<organism evidence="9 10">
    <name type="scientific">Terrimonas ginsenosidimutans</name>
    <dbReference type="NCBI Taxonomy" id="2908004"/>
    <lineage>
        <taxon>Bacteria</taxon>
        <taxon>Pseudomonadati</taxon>
        <taxon>Bacteroidota</taxon>
        <taxon>Chitinophagia</taxon>
        <taxon>Chitinophagales</taxon>
        <taxon>Chitinophagaceae</taxon>
        <taxon>Terrimonas</taxon>
    </lineage>
</organism>
<evidence type="ECO:0000256" key="6">
    <source>
        <dbReference type="ARBA" id="ARBA00023316"/>
    </source>
</evidence>
<evidence type="ECO:0000313" key="10">
    <source>
        <dbReference type="Proteomes" id="UP001165367"/>
    </source>
</evidence>
<dbReference type="EMBL" id="JAKLTR010000003">
    <property type="protein sequence ID" value="MCG2613903.1"/>
    <property type="molecule type" value="Genomic_DNA"/>
</dbReference>
<keyword evidence="5 7" id="KW-0573">Peptidoglycan synthesis</keyword>
<evidence type="ECO:0000256" key="4">
    <source>
        <dbReference type="ARBA" id="ARBA00022960"/>
    </source>
</evidence>
<keyword evidence="6 7" id="KW-0961">Cell wall biogenesis/degradation</keyword>
<dbReference type="CDD" id="cd16913">
    <property type="entry name" value="YkuD_like"/>
    <property type="match status" value="1"/>
</dbReference>
<evidence type="ECO:0000256" key="5">
    <source>
        <dbReference type="ARBA" id="ARBA00022984"/>
    </source>
</evidence>
<dbReference type="Pfam" id="PF03734">
    <property type="entry name" value="YkuD"/>
    <property type="match status" value="1"/>
</dbReference>
<evidence type="ECO:0000256" key="3">
    <source>
        <dbReference type="ARBA" id="ARBA00022679"/>
    </source>
</evidence>
<feature type="domain" description="L,D-TPase catalytic" evidence="8">
    <location>
        <begin position="45"/>
        <end position="187"/>
    </location>
</feature>
<dbReference type="PANTHER" id="PTHR36699:SF1">
    <property type="entry name" value="L,D-TRANSPEPTIDASE YAFK-RELATED"/>
    <property type="match status" value="1"/>
</dbReference>
<protein>
    <submittedName>
        <fullName evidence="9">L,D-transpeptidase</fullName>
    </submittedName>
</protein>
<dbReference type="PROSITE" id="PS52029">
    <property type="entry name" value="LD_TPASE"/>
    <property type="match status" value="1"/>
</dbReference>
<dbReference type="InterPro" id="IPR005490">
    <property type="entry name" value="LD_TPept_cat_dom"/>
</dbReference>
<gene>
    <name evidence="9" type="ORF">LZZ85_06405</name>
</gene>
<keyword evidence="3" id="KW-0808">Transferase</keyword>
<feature type="active site" description="Proton donor/acceptor" evidence="7">
    <location>
        <position position="143"/>
    </location>
</feature>
<evidence type="ECO:0000256" key="7">
    <source>
        <dbReference type="PROSITE-ProRule" id="PRU01373"/>
    </source>
</evidence>
<feature type="active site" description="Nucleophile" evidence="7">
    <location>
        <position position="163"/>
    </location>
</feature>
<keyword evidence="10" id="KW-1185">Reference proteome</keyword>
<keyword evidence="4 7" id="KW-0133">Cell shape</keyword>